<evidence type="ECO:0000313" key="1">
    <source>
        <dbReference type="EMBL" id="KKL51613.1"/>
    </source>
</evidence>
<sequence length="180" mass="18466">MSQQVAVDKTLVFKGDAAQAPNIEGDMLPERMNSIDWYDQTAIDLTNDYSSLLDGSDDAVALTAGGENGVKLTTGTGDQEVSFLATGLIFDFTQRPAIATKIEITDVSGTFVFWGFSDAVSEATPIATIDAAGGTLAAGANDAVGFVIDADLGASTIYCASVKGGAAVQSVNTGIVWANG</sequence>
<accession>A0A0F9CQG1</accession>
<proteinExistence type="predicted"/>
<reference evidence="1" key="1">
    <citation type="journal article" date="2015" name="Nature">
        <title>Complex archaea that bridge the gap between prokaryotes and eukaryotes.</title>
        <authorList>
            <person name="Spang A."/>
            <person name="Saw J.H."/>
            <person name="Jorgensen S.L."/>
            <person name="Zaremba-Niedzwiedzka K."/>
            <person name="Martijn J."/>
            <person name="Lind A.E."/>
            <person name="van Eijk R."/>
            <person name="Schleper C."/>
            <person name="Guy L."/>
            <person name="Ettema T.J."/>
        </authorList>
    </citation>
    <scope>NUCLEOTIDE SEQUENCE</scope>
</reference>
<comment type="caution">
    <text evidence="1">The sequence shown here is derived from an EMBL/GenBank/DDBJ whole genome shotgun (WGS) entry which is preliminary data.</text>
</comment>
<feature type="non-terminal residue" evidence="1">
    <location>
        <position position="180"/>
    </location>
</feature>
<organism evidence="1">
    <name type="scientific">marine sediment metagenome</name>
    <dbReference type="NCBI Taxonomy" id="412755"/>
    <lineage>
        <taxon>unclassified sequences</taxon>
        <taxon>metagenomes</taxon>
        <taxon>ecological metagenomes</taxon>
    </lineage>
</organism>
<gene>
    <name evidence="1" type="ORF">LCGC14_2293730</name>
</gene>
<protein>
    <submittedName>
        <fullName evidence="1">Uncharacterized protein</fullName>
    </submittedName>
</protein>
<dbReference type="AlphaFoldDB" id="A0A0F9CQG1"/>
<dbReference type="EMBL" id="LAZR01032187">
    <property type="protein sequence ID" value="KKL51613.1"/>
    <property type="molecule type" value="Genomic_DNA"/>
</dbReference>
<name>A0A0F9CQG1_9ZZZZ</name>